<feature type="domain" description="Cation efflux protein cytoplasmic" evidence="9">
    <location>
        <begin position="213"/>
        <end position="288"/>
    </location>
</feature>
<evidence type="ECO:0000313" key="13">
    <source>
        <dbReference type="Proteomes" id="UP000248827"/>
    </source>
</evidence>
<gene>
    <name evidence="11" type="ORF">DET54_104118</name>
    <name evidence="10" type="ORF">DET56_111112</name>
</gene>
<reference evidence="10 12" key="1">
    <citation type="submission" date="2018-05" db="EMBL/GenBank/DDBJ databases">
        <title>Freshwater and sediment microbial communities from various areas in North America, analyzing microbe dynamics in response to fracking.</title>
        <authorList>
            <person name="Lamendella R."/>
        </authorList>
    </citation>
    <scope>NUCLEOTIDE SEQUENCE [LARGE SCALE GENOMIC DNA]</scope>
    <source>
        <strain evidence="10 12">DB-3</strain>
        <strain evidence="11 13">NG-13</strain>
    </source>
</reference>
<dbReference type="InterPro" id="IPR050291">
    <property type="entry name" value="CDF_Transporter"/>
</dbReference>
<dbReference type="Gene3D" id="1.20.1510.10">
    <property type="entry name" value="Cation efflux protein transmembrane domain"/>
    <property type="match status" value="1"/>
</dbReference>
<dbReference type="Gene3D" id="3.30.70.1350">
    <property type="entry name" value="Cation efflux protein, cytoplasmic domain"/>
    <property type="match status" value="1"/>
</dbReference>
<dbReference type="PANTHER" id="PTHR43840">
    <property type="entry name" value="MITOCHONDRIAL METAL TRANSPORTER 1-RELATED"/>
    <property type="match status" value="1"/>
</dbReference>
<feature type="domain" description="Cation efflux protein transmembrane" evidence="8">
    <location>
        <begin position="17"/>
        <end position="208"/>
    </location>
</feature>
<dbReference type="Proteomes" id="UP000247078">
    <property type="component" value="Unassembled WGS sequence"/>
</dbReference>
<sequence>MEQIKYDNLKLGEKGAIISIIAYIGLTAIKMMIGYMSNSEALKADGLNNATDIIASIAVLIGLRLAQRPADQDHTYGHWKAETVASLVASFIMMVVGLQVLYGAITSVFEGKSESPDLIAAWTGIFCAAVMYLVYRYNKRLALKIKSQAVMAAAKDNISDAWVSIGIVVGIIGSQFGLPWLDPLTAVAVGILICKTAWDIFREATHHLTDGFDEELIKEYRSTIANVDGVEAVKDLRARNYGNNAVVDVVILVRSDLDLQKAHDISTNVEDELLKEHEVYTVHVHVEPDSDEASNEVLIL</sequence>
<feature type="transmembrane region" description="Helical" evidence="7">
    <location>
        <begin position="15"/>
        <end position="35"/>
    </location>
</feature>
<evidence type="ECO:0000256" key="5">
    <source>
        <dbReference type="ARBA" id="ARBA00022989"/>
    </source>
</evidence>
<comment type="similarity">
    <text evidence="2">Belongs to the cation diffusion facilitator (CDF) transporter (TC 2.A.4) family.</text>
</comment>
<comment type="subcellular location">
    <subcellularLocation>
        <location evidence="1">Membrane</location>
        <topology evidence="1">Multi-pass membrane protein</topology>
    </subcellularLocation>
</comment>
<dbReference type="NCBIfam" id="TIGR01297">
    <property type="entry name" value="CDF"/>
    <property type="match status" value="1"/>
</dbReference>
<proteinExistence type="inferred from homology"/>
<evidence type="ECO:0000259" key="8">
    <source>
        <dbReference type="Pfam" id="PF01545"/>
    </source>
</evidence>
<organism evidence="10 12">
    <name type="scientific">Paenibacillus pabuli</name>
    <dbReference type="NCBI Taxonomy" id="1472"/>
    <lineage>
        <taxon>Bacteria</taxon>
        <taxon>Bacillati</taxon>
        <taxon>Bacillota</taxon>
        <taxon>Bacilli</taxon>
        <taxon>Bacillales</taxon>
        <taxon>Paenibacillaceae</taxon>
        <taxon>Paenibacillus</taxon>
    </lineage>
</organism>
<comment type="caution">
    <text evidence="10">The sequence shown here is derived from an EMBL/GenBank/DDBJ whole genome shotgun (WGS) entry which is preliminary data.</text>
</comment>
<dbReference type="EMBL" id="QLLI01000004">
    <property type="protein sequence ID" value="RAI98062.1"/>
    <property type="molecule type" value="Genomic_DNA"/>
</dbReference>
<dbReference type="GO" id="GO:0016020">
    <property type="term" value="C:membrane"/>
    <property type="evidence" value="ECO:0007669"/>
    <property type="project" value="UniProtKB-SubCell"/>
</dbReference>
<evidence type="ECO:0000256" key="6">
    <source>
        <dbReference type="ARBA" id="ARBA00023136"/>
    </source>
</evidence>
<dbReference type="InterPro" id="IPR036837">
    <property type="entry name" value="Cation_efflux_CTD_sf"/>
</dbReference>
<dbReference type="InterPro" id="IPR002524">
    <property type="entry name" value="Cation_efflux"/>
</dbReference>
<evidence type="ECO:0000313" key="12">
    <source>
        <dbReference type="Proteomes" id="UP000247078"/>
    </source>
</evidence>
<dbReference type="EMBL" id="QGTZ01000011">
    <property type="protein sequence ID" value="PWW36079.1"/>
    <property type="molecule type" value="Genomic_DNA"/>
</dbReference>
<evidence type="ECO:0000256" key="1">
    <source>
        <dbReference type="ARBA" id="ARBA00004141"/>
    </source>
</evidence>
<dbReference type="InterPro" id="IPR027470">
    <property type="entry name" value="Cation_efflux_CTD"/>
</dbReference>
<keyword evidence="4 7" id="KW-0812">Transmembrane</keyword>
<keyword evidence="3" id="KW-0813">Transport</keyword>
<evidence type="ECO:0000313" key="11">
    <source>
        <dbReference type="EMBL" id="RAI98062.1"/>
    </source>
</evidence>
<dbReference type="InterPro" id="IPR058533">
    <property type="entry name" value="Cation_efflux_TM"/>
</dbReference>
<dbReference type="FunFam" id="1.20.1510.10:FF:000006">
    <property type="entry name" value="Divalent cation efflux transporter"/>
    <property type="match status" value="1"/>
</dbReference>
<dbReference type="SUPFAM" id="SSF161111">
    <property type="entry name" value="Cation efflux protein transmembrane domain-like"/>
    <property type="match status" value="1"/>
</dbReference>
<accession>A0A855XP95</accession>
<dbReference type="OrthoDB" id="9806522at2"/>
<keyword evidence="13" id="KW-1185">Reference proteome</keyword>
<dbReference type="PANTHER" id="PTHR43840:SF50">
    <property type="entry name" value="MANGANESE EFFLUX SYSTEM PROTEIN MNES"/>
    <property type="match status" value="1"/>
</dbReference>
<evidence type="ECO:0000259" key="9">
    <source>
        <dbReference type="Pfam" id="PF16916"/>
    </source>
</evidence>
<dbReference type="RefSeq" id="WP_110001235.1">
    <property type="nucleotide sequence ID" value="NZ_QGTZ01000011.1"/>
</dbReference>
<feature type="transmembrane region" description="Helical" evidence="7">
    <location>
        <begin position="87"/>
        <end position="106"/>
    </location>
</feature>
<keyword evidence="5 7" id="KW-1133">Transmembrane helix</keyword>
<dbReference type="AlphaFoldDB" id="A0A855XP95"/>
<dbReference type="Pfam" id="PF01545">
    <property type="entry name" value="Cation_efflux"/>
    <property type="match status" value="1"/>
</dbReference>
<evidence type="ECO:0000256" key="3">
    <source>
        <dbReference type="ARBA" id="ARBA00022448"/>
    </source>
</evidence>
<dbReference type="InterPro" id="IPR027469">
    <property type="entry name" value="Cation_efflux_TMD_sf"/>
</dbReference>
<dbReference type="SUPFAM" id="SSF160240">
    <property type="entry name" value="Cation efflux protein cytoplasmic domain-like"/>
    <property type="match status" value="1"/>
</dbReference>
<name>A0A855XP95_9BACL</name>
<evidence type="ECO:0000313" key="10">
    <source>
        <dbReference type="EMBL" id="PWW36079.1"/>
    </source>
</evidence>
<feature type="transmembrane region" description="Helical" evidence="7">
    <location>
        <begin position="118"/>
        <end position="137"/>
    </location>
</feature>
<keyword evidence="6 7" id="KW-0472">Membrane</keyword>
<evidence type="ECO:0000256" key="4">
    <source>
        <dbReference type="ARBA" id="ARBA00022692"/>
    </source>
</evidence>
<evidence type="ECO:0000256" key="2">
    <source>
        <dbReference type="ARBA" id="ARBA00008114"/>
    </source>
</evidence>
<dbReference type="Proteomes" id="UP000248827">
    <property type="component" value="Unassembled WGS sequence"/>
</dbReference>
<dbReference type="GO" id="GO:0008324">
    <property type="term" value="F:monoatomic cation transmembrane transporter activity"/>
    <property type="evidence" value="ECO:0007669"/>
    <property type="project" value="InterPro"/>
</dbReference>
<protein>
    <submittedName>
        <fullName evidence="10">Cation diffusion facilitator family transporter</fullName>
    </submittedName>
</protein>
<evidence type="ECO:0000256" key="7">
    <source>
        <dbReference type="SAM" id="Phobius"/>
    </source>
</evidence>
<dbReference type="Pfam" id="PF16916">
    <property type="entry name" value="ZT_dimer"/>
    <property type="match status" value="1"/>
</dbReference>
<feature type="transmembrane region" description="Helical" evidence="7">
    <location>
        <begin position="158"/>
        <end position="178"/>
    </location>
</feature>